<feature type="region of interest" description="Disordered" evidence="3">
    <location>
        <begin position="63"/>
        <end position="88"/>
    </location>
</feature>
<dbReference type="AlphaFoldDB" id="A0A6A6BX71"/>
<feature type="domain" description="C2H2-type" evidence="5">
    <location>
        <begin position="584"/>
        <end position="612"/>
    </location>
</feature>
<comment type="caution">
    <text evidence="2">Lacks conserved residue(s) required for the propagation of feature annotation.</text>
</comment>
<dbReference type="InterPro" id="IPR036236">
    <property type="entry name" value="Znf_C2H2_sf"/>
</dbReference>
<feature type="region of interest" description="Disordered" evidence="3">
    <location>
        <begin position="431"/>
        <end position="508"/>
    </location>
</feature>
<dbReference type="InterPro" id="IPR011006">
    <property type="entry name" value="CheY-like_superfamily"/>
</dbReference>
<dbReference type="CDD" id="cd02325">
    <property type="entry name" value="R3H"/>
    <property type="match status" value="1"/>
</dbReference>
<dbReference type="GO" id="GO:0008270">
    <property type="term" value="F:zinc ion binding"/>
    <property type="evidence" value="ECO:0007669"/>
    <property type="project" value="UniProtKB-KW"/>
</dbReference>
<dbReference type="Gene3D" id="3.30.160.60">
    <property type="entry name" value="Classic Zinc Finger"/>
    <property type="match status" value="1"/>
</dbReference>
<dbReference type="Gene3D" id="3.30.1370.50">
    <property type="entry name" value="R3H-like domain"/>
    <property type="match status" value="1"/>
</dbReference>
<dbReference type="GO" id="GO:0000160">
    <property type="term" value="P:phosphorelay signal transduction system"/>
    <property type="evidence" value="ECO:0007669"/>
    <property type="project" value="InterPro"/>
</dbReference>
<dbReference type="GeneID" id="54567866"/>
<evidence type="ECO:0000256" key="2">
    <source>
        <dbReference type="PROSITE-ProRule" id="PRU00169"/>
    </source>
</evidence>
<dbReference type="InterPro" id="IPR036867">
    <property type="entry name" value="R3H_dom_sf"/>
</dbReference>
<protein>
    <recommendedName>
        <fullName evidence="9">C2H2-type domain-containing protein</fullName>
    </recommendedName>
</protein>
<dbReference type="OrthoDB" id="8922241at2759"/>
<gene>
    <name evidence="7" type="ORF">M409DRAFT_60853</name>
</gene>
<reference evidence="7" key="1">
    <citation type="journal article" date="2020" name="Stud. Mycol.">
        <title>101 Dothideomycetes genomes: a test case for predicting lifestyles and emergence of pathogens.</title>
        <authorList>
            <person name="Haridas S."/>
            <person name="Albert R."/>
            <person name="Binder M."/>
            <person name="Bloem J."/>
            <person name="Labutti K."/>
            <person name="Salamov A."/>
            <person name="Andreopoulos B."/>
            <person name="Baker S."/>
            <person name="Barry K."/>
            <person name="Bills G."/>
            <person name="Bluhm B."/>
            <person name="Cannon C."/>
            <person name="Castanera R."/>
            <person name="Culley D."/>
            <person name="Daum C."/>
            <person name="Ezra D."/>
            <person name="Gonzalez J."/>
            <person name="Henrissat B."/>
            <person name="Kuo A."/>
            <person name="Liang C."/>
            <person name="Lipzen A."/>
            <person name="Lutzoni F."/>
            <person name="Magnuson J."/>
            <person name="Mondo S."/>
            <person name="Nolan M."/>
            <person name="Ohm R."/>
            <person name="Pangilinan J."/>
            <person name="Park H.-J."/>
            <person name="Ramirez L."/>
            <person name="Alfaro M."/>
            <person name="Sun H."/>
            <person name="Tritt A."/>
            <person name="Yoshinaga Y."/>
            <person name="Zwiers L.-H."/>
            <person name="Turgeon B."/>
            <person name="Goodwin S."/>
            <person name="Spatafora J."/>
            <person name="Crous P."/>
            <person name="Grigoriev I."/>
        </authorList>
    </citation>
    <scope>NUCLEOTIDE SEQUENCE</scope>
    <source>
        <strain evidence="7">ATCC 36951</strain>
    </source>
</reference>
<feature type="domain" description="Response regulatory" evidence="4">
    <location>
        <begin position="93"/>
        <end position="204"/>
    </location>
</feature>
<dbReference type="InterPro" id="IPR013087">
    <property type="entry name" value="Znf_C2H2_type"/>
</dbReference>
<dbReference type="PROSITE" id="PS00028">
    <property type="entry name" value="ZINC_FINGER_C2H2_1"/>
    <property type="match status" value="2"/>
</dbReference>
<feature type="domain" description="C2H2-type" evidence="5">
    <location>
        <begin position="555"/>
        <end position="584"/>
    </location>
</feature>
<dbReference type="PROSITE" id="PS51061">
    <property type="entry name" value="R3H"/>
    <property type="match status" value="1"/>
</dbReference>
<dbReference type="PROSITE" id="PS50157">
    <property type="entry name" value="ZINC_FINGER_C2H2_2"/>
    <property type="match status" value="2"/>
</dbReference>
<organism evidence="7 8">
    <name type="scientific">Zasmidium cellare ATCC 36951</name>
    <dbReference type="NCBI Taxonomy" id="1080233"/>
    <lineage>
        <taxon>Eukaryota</taxon>
        <taxon>Fungi</taxon>
        <taxon>Dikarya</taxon>
        <taxon>Ascomycota</taxon>
        <taxon>Pezizomycotina</taxon>
        <taxon>Dothideomycetes</taxon>
        <taxon>Dothideomycetidae</taxon>
        <taxon>Mycosphaerellales</taxon>
        <taxon>Mycosphaerellaceae</taxon>
        <taxon>Zasmidium</taxon>
    </lineage>
</organism>
<dbReference type="GO" id="GO:0003676">
    <property type="term" value="F:nucleic acid binding"/>
    <property type="evidence" value="ECO:0007669"/>
    <property type="project" value="UniProtKB-UniRule"/>
</dbReference>
<evidence type="ECO:0000313" key="8">
    <source>
        <dbReference type="Proteomes" id="UP000799537"/>
    </source>
</evidence>
<dbReference type="SUPFAM" id="SSF52172">
    <property type="entry name" value="CheY-like"/>
    <property type="match status" value="1"/>
</dbReference>
<dbReference type="InterPro" id="IPR001789">
    <property type="entry name" value="Sig_transdc_resp-reg_receiver"/>
</dbReference>
<evidence type="ECO:0000259" key="5">
    <source>
        <dbReference type="PROSITE" id="PS50157"/>
    </source>
</evidence>
<dbReference type="SUPFAM" id="SSF57667">
    <property type="entry name" value="beta-beta-alpha zinc fingers"/>
    <property type="match status" value="1"/>
</dbReference>
<keyword evidence="1" id="KW-0863">Zinc-finger</keyword>
<feature type="compositionally biased region" description="Acidic residues" evidence="3">
    <location>
        <begin position="448"/>
        <end position="458"/>
    </location>
</feature>
<keyword evidence="1" id="KW-0479">Metal-binding</keyword>
<dbReference type="SUPFAM" id="SSF82708">
    <property type="entry name" value="R3H domain"/>
    <property type="match status" value="1"/>
</dbReference>
<dbReference type="Proteomes" id="UP000799537">
    <property type="component" value="Unassembled WGS sequence"/>
</dbReference>
<accession>A0A6A6BX71</accession>
<feature type="region of interest" description="Disordered" evidence="3">
    <location>
        <begin position="522"/>
        <end position="545"/>
    </location>
</feature>
<feature type="compositionally biased region" description="Polar residues" evidence="3">
    <location>
        <begin position="459"/>
        <end position="494"/>
    </location>
</feature>
<evidence type="ECO:0000313" key="7">
    <source>
        <dbReference type="EMBL" id="KAF2159387.1"/>
    </source>
</evidence>
<evidence type="ECO:0000256" key="1">
    <source>
        <dbReference type="PROSITE-ProRule" id="PRU00042"/>
    </source>
</evidence>
<evidence type="ECO:0008006" key="9">
    <source>
        <dbReference type="Google" id="ProtNLM"/>
    </source>
</evidence>
<evidence type="ECO:0000259" key="6">
    <source>
        <dbReference type="PROSITE" id="PS51061"/>
    </source>
</evidence>
<dbReference type="RefSeq" id="XP_033660276.1">
    <property type="nucleotide sequence ID" value="XM_033814594.1"/>
</dbReference>
<evidence type="ECO:0000259" key="4">
    <source>
        <dbReference type="PROSITE" id="PS50110"/>
    </source>
</evidence>
<proteinExistence type="predicted"/>
<dbReference type="InterPro" id="IPR001374">
    <property type="entry name" value="R3H_dom"/>
</dbReference>
<dbReference type="EMBL" id="ML993638">
    <property type="protein sequence ID" value="KAF2159387.1"/>
    <property type="molecule type" value="Genomic_DNA"/>
</dbReference>
<evidence type="ECO:0000256" key="3">
    <source>
        <dbReference type="SAM" id="MobiDB-lite"/>
    </source>
</evidence>
<name>A0A6A6BX71_ZASCE</name>
<sequence>MAQPTQRAHQEPSDLLAFDDLGLDSLGFDELFWPMDYNATSTLDHVLDQVVCSEHLEQQLGEEEAAVRSSMHWQDSPPQPRRTPVNGSMGPLEILIREENSQTQRKLERMLSRLGCRAIVAGTDQRALQYLSNGINFDLIFVGLESPSNTLVQDIRAACSSDLEVPILAITAGLQGIEELREFDLVLELPLNKDKLEDAINIFYPRGQSFQLASNDDPESDCSWTAADDDEEWQFSFKGHLRRFQAQNERVSLMTPPLLSKQRRKIHAMAHLYRLSHTSLGCGRYKRVLILKCRLLKPSTVLNHWNPGRKQWAEGVVDPRIIAFHGDAGDTSSEALATWLQQAGLPAPVLVHRDEHETEAARNSIHLFFEQPADAAVVLEAVHGTTPSWSVSTITCDYTVFKDCFWSPWQSPANFDAVLAQKMDVTSTVDSTRRPKLESRTPSIFTPSEDEAISDSEYSDINTYATSTNSSRYSAPTTNPSTASFLTHATSSASRSHKGRHKKADSTSLHSFAATASSLPTIADEQPSDTDTNTIASTSQTTSRKRRLPYSLSGYQCSHPSCTKTFDHAGDCRKHEKIHEDRSHICEICGKTFLYPKDVRRHCQNVHKWKESFMAQRAERKVRPC</sequence>
<feature type="compositionally biased region" description="Polar residues" evidence="3">
    <location>
        <begin position="529"/>
        <end position="542"/>
    </location>
</feature>
<feature type="domain" description="R3H" evidence="6">
    <location>
        <begin position="231"/>
        <end position="294"/>
    </location>
</feature>
<dbReference type="PROSITE" id="PS50110">
    <property type="entry name" value="RESPONSE_REGULATORY"/>
    <property type="match status" value="1"/>
</dbReference>
<dbReference type="SMART" id="SM00355">
    <property type="entry name" value="ZnF_C2H2"/>
    <property type="match status" value="2"/>
</dbReference>
<keyword evidence="8" id="KW-1185">Reference proteome</keyword>
<dbReference type="Gene3D" id="3.40.50.2300">
    <property type="match status" value="1"/>
</dbReference>
<keyword evidence="1" id="KW-0862">Zinc</keyword>